<protein>
    <submittedName>
        <fullName evidence="1">Uncharacterized protein</fullName>
    </submittedName>
</protein>
<dbReference type="HOGENOM" id="CLU_904953_0_0_2"/>
<accession>A3MS35</accession>
<dbReference type="EMBL" id="CP000561">
    <property type="protein sequence ID" value="ABO07452.1"/>
    <property type="molecule type" value="Genomic_DNA"/>
</dbReference>
<evidence type="ECO:0000313" key="1">
    <source>
        <dbReference type="EMBL" id="ABO07452.1"/>
    </source>
</evidence>
<keyword evidence="2" id="KW-1185">Reference proteome</keyword>
<dbReference type="STRING" id="410359.Pcal_0012"/>
<sequence length="315" mass="36112">MELNKPVATAEEIRGRIVKHGASIRDTVVETLPHTYSMMVEQIRSIASTYKNDLDTFIANISNIKNLDLLIIYIISLSILNKYKNLTAAELSTFSNAYERYVYDVFSASKLRRALEEVVDREVANEVVSGTIRAINIILNKYKSLNLWIIKQKKILNFEKDIRKIIFRDEGGNRVGRGVKLFLRTFIHETNIPLAIRIAYTQEHRKYLLHGDIYTTLVTIRSGAFEDVKSITAERVKARIAKRILCQERGGKCNDVVLRLGSIRGLVRYVGKVSGDPVLFERGAYDIGIKYCKELKCDICPIRDVCKRYTFVRVK</sequence>
<evidence type="ECO:0000313" key="2">
    <source>
        <dbReference type="Proteomes" id="UP000001431"/>
    </source>
</evidence>
<name>A3MS35_PYRCJ</name>
<dbReference type="eggNOG" id="arCOG05459">
    <property type="taxonomic scope" value="Archaea"/>
</dbReference>
<reference evidence="1" key="1">
    <citation type="submission" date="2007-02" db="EMBL/GenBank/DDBJ databases">
        <title>Complete sequence of Pyrobaculum calidifontis JCM 11548.</title>
        <authorList>
            <consortium name="US DOE Joint Genome Institute"/>
            <person name="Copeland A."/>
            <person name="Lucas S."/>
            <person name="Lapidus A."/>
            <person name="Barry K."/>
            <person name="Glavina del Rio T."/>
            <person name="Dalin E."/>
            <person name="Tice H."/>
            <person name="Pitluck S."/>
            <person name="Chain P."/>
            <person name="Malfatti S."/>
            <person name="Shin M."/>
            <person name="Vergez L."/>
            <person name="Schmutz J."/>
            <person name="Larimer F."/>
            <person name="Land M."/>
            <person name="Hauser L."/>
            <person name="Kyrpides N."/>
            <person name="Mikhailova N."/>
            <person name="Cozen A.E."/>
            <person name="Fitz-Gibbon S.T."/>
            <person name="House C.H."/>
            <person name="Saltikov C."/>
            <person name="Lowe T.M."/>
            <person name="Richardson P."/>
        </authorList>
    </citation>
    <scope>NUCLEOTIDE SEQUENCE [LARGE SCALE GENOMIC DNA]</scope>
    <source>
        <strain evidence="1">JCM 11548</strain>
    </source>
</reference>
<dbReference type="KEGG" id="pcl:Pcal_0012"/>
<gene>
    <name evidence="1" type="ordered locus">Pcal_0012</name>
</gene>
<dbReference type="Proteomes" id="UP000001431">
    <property type="component" value="Chromosome"/>
</dbReference>
<dbReference type="AlphaFoldDB" id="A3MS35"/>
<organism evidence="1 2">
    <name type="scientific">Pyrobaculum calidifontis (strain DSM 21063 / JCM 11548 / VA1)</name>
    <dbReference type="NCBI Taxonomy" id="410359"/>
    <lineage>
        <taxon>Archaea</taxon>
        <taxon>Thermoproteota</taxon>
        <taxon>Thermoprotei</taxon>
        <taxon>Thermoproteales</taxon>
        <taxon>Thermoproteaceae</taxon>
        <taxon>Pyrobaculum</taxon>
    </lineage>
</organism>
<proteinExistence type="predicted"/>